<dbReference type="Proteomes" id="UP000217065">
    <property type="component" value="Unassembled WGS sequence"/>
</dbReference>
<accession>A0A264W4H7</accession>
<sequence length="92" mass="10937">MCITLVKWQSIQQPVQLPARDRLKDGACPKNNSDIHDYSAVIQRKAAFLHCKVSKYELFLYILWDRHQMEARTRRCHILIKMKFVHTHAAFK</sequence>
<proteinExistence type="predicted"/>
<gene>
    <name evidence="1" type="ORF">CF394_07030</name>
</gene>
<keyword evidence="2" id="KW-1185">Reference proteome</keyword>
<evidence type="ECO:0000313" key="1">
    <source>
        <dbReference type="EMBL" id="OZS78503.1"/>
    </source>
</evidence>
<dbReference type="EMBL" id="NOKQ01000196">
    <property type="protein sequence ID" value="OZS78503.1"/>
    <property type="molecule type" value="Genomic_DNA"/>
</dbReference>
<name>A0A264W4H7_9BACL</name>
<protein>
    <submittedName>
        <fullName evidence="1">Uncharacterized protein</fullName>
    </submittedName>
</protein>
<reference evidence="1 2" key="1">
    <citation type="submission" date="2017-07" db="EMBL/GenBank/DDBJ databases">
        <title>Tetzosporium hominis gen.nov. sp.nov.</title>
        <authorList>
            <person name="Tetz G."/>
            <person name="Tetz V."/>
        </authorList>
    </citation>
    <scope>NUCLEOTIDE SEQUENCE [LARGE SCALE GENOMIC DNA]</scope>
    <source>
        <strain evidence="1 2">VT-49</strain>
    </source>
</reference>
<evidence type="ECO:0000313" key="2">
    <source>
        <dbReference type="Proteomes" id="UP000217065"/>
    </source>
</evidence>
<comment type="caution">
    <text evidence="1">The sequence shown here is derived from an EMBL/GenBank/DDBJ whole genome shotgun (WGS) entry which is preliminary data.</text>
</comment>
<dbReference type="AlphaFoldDB" id="A0A264W4H7"/>
<organism evidence="1 2">
    <name type="scientific">Tetzosporium hominis</name>
    <dbReference type="NCBI Taxonomy" id="2020506"/>
    <lineage>
        <taxon>Bacteria</taxon>
        <taxon>Bacillati</taxon>
        <taxon>Bacillota</taxon>
        <taxon>Bacilli</taxon>
        <taxon>Bacillales</taxon>
        <taxon>Caryophanaceae</taxon>
        <taxon>Tetzosporium</taxon>
    </lineage>
</organism>